<dbReference type="Pfam" id="PF13353">
    <property type="entry name" value="Fer4_12"/>
    <property type="match status" value="1"/>
</dbReference>
<name>A0ABN0Y0G3_9BACL</name>
<evidence type="ECO:0000256" key="3">
    <source>
        <dbReference type="ARBA" id="ARBA00022691"/>
    </source>
</evidence>
<keyword evidence="8" id="KW-1185">Reference proteome</keyword>
<comment type="caution">
    <text evidence="7">The sequence shown here is derived from an EMBL/GenBank/DDBJ whole genome shotgun (WGS) entry which is preliminary data.</text>
</comment>
<dbReference type="Gene3D" id="3.20.20.70">
    <property type="entry name" value="Aldolase class I"/>
    <property type="match status" value="1"/>
</dbReference>
<evidence type="ECO:0000256" key="6">
    <source>
        <dbReference type="ARBA" id="ARBA00023014"/>
    </source>
</evidence>
<reference evidence="7 8" key="1">
    <citation type="journal article" date="2019" name="Int. J. Syst. Evol. Microbiol.">
        <title>The Global Catalogue of Microorganisms (GCM) 10K type strain sequencing project: providing services to taxonomists for standard genome sequencing and annotation.</title>
        <authorList>
            <consortium name="The Broad Institute Genomics Platform"/>
            <consortium name="The Broad Institute Genome Sequencing Center for Infectious Disease"/>
            <person name="Wu L."/>
            <person name="Ma J."/>
        </authorList>
    </citation>
    <scope>NUCLEOTIDE SEQUENCE [LARGE SCALE GENOMIC DNA]</scope>
    <source>
        <strain evidence="7 8">JCM 12774</strain>
    </source>
</reference>
<keyword evidence="5" id="KW-0408">Iron</keyword>
<dbReference type="InterPro" id="IPR007197">
    <property type="entry name" value="rSAM"/>
</dbReference>
<accession>A0ABN0Y0G3</accession>
<keyword evidence="6" id="KW-0411">Iron-sulfur</keyword>
<dbReference type="SFLD" id="SFLDS00029">
    <property type="entry name" value="Radical_SAM"/>
    <property type="match status" value="1"/>
</dbReference>
<dbReference type="SFLD" id="SFLDG01063">
    <property type="entry name" value="activating_enzymes__group_1"/>
    <property type="match status" value="1"/>
</dbReference>
<evidence type="ECO:0000256" key="2">
    <source>
        <dbReference type="ARBA" id="ARBA00022485"/>
    </source>
</evidence>
<proteinExistence type="predicted"/>
<dbReference type="InterPro" id="IPR012837">
    <property type="entry name" value="NrdG"/>
</dbReference>
<evidence type="ECO:0000313" key="8">
    <source>
        <dbReference type="Proteomes" id="UP001500340"/>
    </source>
</evidence>
<dbReference type="InterPro" id="IPR058240">
    <property type="entry name" value="rSAM_sf"/>
</dbReference>
<evidence type="ECO:0000256" key="4">
    <source>
        <dbReference type="ARBA" id="ARBA00022723"/>
    </source>
</evidence>
<dbReference type="Proteomes" id="UP001500340">
    <property type="component" value="Unassembled WGS sequence"/>
</dbReference>
<dbReference type="EMBL" id="BAAACX010000005">
    <property type="protein sequence ID" value="GAA0378254.1"/>
    <property type="molecule type" value="Genomic_DNA"/>
</dbReference>
<keyword evidence="3" id="KW-0949">S-adenosyl-L-methionine</keyword>
<dbReference type="PANTHER" id="PTHR30352:SF2">
    <property type="entry name" value="ANAEROBIC RIBONUCLEOSIDE-TRIPHOSPHATE REDUCTASE-ACTIVATING PROTEIN"/>
    <property type="match status" value="1"/>
</dbReference>
<sequence length="210" mass="23759">MSTIRISRIVKETKVEGPGLRYALWVQGCPIRCEGCFNPHTWDMNGGEIRNIDDIVCEIEAVLGTSPELEGITLLGGEPFSQAYELSVLARKVKGMGLSVVTFSGYDYETIRQSGHNGWRRLLQETDLLIDGPFIQSLHDLSRPWIGSRNQQYRFLTNRYKELEASLTSIDNKLEIRLHPDGTITANGMARISDLELLRELGYQSKEVKE</sequence>
<protein>
    <submittedName>
        <fullName evidence="7">4Fe-4S single cluster domain-containing protein</fullName>
    </submittedName>
</protein>
<dbReference type="SFLD" id="SFLDF00299">
    <property type="entry name" value="anaerobic_ribonucleoside-triph"/>
    <property type="match status" value="1"/>
</dbReference>
<gene>
    <name evidence="7" type="ORF">GCM10008933_06880</name>
</gene>
<evidence type="ECO:0000256" key="1">
    <source>
        <dbReference type="ARBA" id="ARBA00001966"/>
    </source>
</evidence>
<comment type="cofactor">
    <cofactor evidence="1">
        <name>[4Fe-4S] cluster</name>
        <dbReference type="ChEBI" id="CHEBI:49883"/>
    </cofactor>
</comment>
<keyword evidence="2" id="KW-0004">4Fe-4S</keyword>
<keyword evidence="4" id="KW-0479">Metal-binding</keyword>
<dbReference type="RefSeq" id="WP_343857515.1">
    <property type="nucleotide sequence ID" value="NZ_BAAACX010000005.1"/>
</dbReference>
<dbReference type="SFLD" id="SFLDG01066">
    <property type="entry name" value="organic_radical-activating_enz"/>
    <property type="match status" value="1"/>
</dbReference>
<evidence type="ECO:0000313" key="7">
    <source>
        <dbReference type="EMBL" id="GAA0378254.1"/>
    </source>
</evidence>
<dbReference type="PANTHER" id="PTHR30352">
    <property type="entry name" value="PYRUVATE FORMATE-LYASE-ACTIVATING ENZYME"/>
    <property type="match status" value="1"/>
</dbReference>
<organism evidence="7 8">
    <name type="scientific">Paenibacillus motobuensis</name>
    <dbReference type="NCBI Taxonomy" id="295324"/>
    <lineage>
        <taxon>Bacteria</taxon>
        <taxon>Bacillati</taxon>
        <taxon>Bacillota</taxon>
        <taxon>Bacilli</taxon>
        <taxon>Bacillales</taxon>
        <taxon>Paenibacillaceae</taxon>
        <taxon>Paenibacillus</taxon>
    </lineage>
</organism>
<dbReference type="InterPro" id="IPR013785">
    <property type="entry name" value="Aldolase_TIM"/>
</dbReference>
<evidence type="ECO:0000256" key="5">
    <source>
        <dbReference type="ARBA" id="ARBA00023004"/>
    </source>
</evidence>
<dbReference type="SUPFAM" id="SSF102114">
    <property type="entry name" value="Radical SAM enzymes"/>
    <property type="match status" value="1"/>
</dbReference>
<dbReference type="InterPro" id="IPR034457">
    <property type="entry name" value="Organic_radical-activating"/>
</dbReference>